<feature type="compositionally biased region" description="Polar residues" evidence="2">
    <location>
        <begin position="1132"/>
        <end position="1164"/>
    </location>
</feature>
<evidence type="ECO:0000313" key="4">
    <source>
        <dbReference type="Proteomes" id="UP000030640"/>
    </source>
</evidence>
<dbReference type="VEuPathDB" id="PlasmoDB:C922_01084"/>
<feature type="region of interest" description="Disordered" evidence="2">
    <location>
        <begin position="1202"/>
        <end position="1313"/>
    </location>
</feature>
<feature type="compositionally biased region" description="Polar residues" evidence="2">
    <location>
        <begin position="324"/>
        <end position="335"/>
    </location>
</feature>
<dbReference type="OrthoDB" id="4744100at2759"/>
<keyword evidence="1" id="KW-0175">Coiled coil</keyword>
<keyword evidence="4" id="KW-1185">Reference proteome</keyword>
<sequence length="2015" mass="223487">MDADYRSEQPNVPQLVRQMDLNNVPLKGSNKDKKDKKDKTERTDKKENKENKENKEKKEKKEKRKTKSKTASQQMDTENVNLYNSQRGGLSLDNCKFIASDVSRMTNEVNKSAVMDSSNPYRCNIAATFANKNNESNGENTLMRDVQLGKNNFVNQTVCNVEETKEETPFSGACLIRNFNSTMERPGYSLLNNSLGGKNNFKENISAGASMSTIISDCYSGGVNRRGSAINAGDNCNYREGGGLYLPTSGGNPSCNLVSGVNSMHNLNSGIPASEHRHTGFNSYADGVYEGVSTTSSNVKCSSWKSIAQMSNTNMVGLTKRGETSNANSAPMQDGSSKKKTKTVDDLGNEEVAIKPEKLFANFKRLNVDEMRKDDDVVREKNTMELLHYDNLSFNDGMCNLLGRGTNHYAKSVQDNCGIITPTVTTTMTPMMTGTSNSANGNRNRMKNNVAVTQSESVATPRGDDLHLADAMSNNTSYEDYTKMSSSVTCDQTSDLKKYILPPITSNSKGNGKGSLYTPFLSNNQHEKVLNGNAWEGASNYIPKENVEDGPVSSGAYANVGNDSRVIDEKKFKGKNLIKGQILNYTSHAQHDNQVQHGSHAVESSQVSYNQSAFDTSKVSLPMMGQQKNGEKNQSEDLKFIKKDRFFFRNGDSLFKGDMHDELPELVNPNFKGANACSGKNVKSVKNVKPGYMATDSTLYTANNFLIKNKNGGEEDDDLDENGQYFNNENSDHLSRRCGDGATGPFNFESEAYKNCESVIGPYNYDEEMHLNYEDDLQLNYDDDLLSKNPLHLDMEHLNVEHLDVEHLEMKHDDIGNASYFEKSYDFEENVAQLEKDLDFSANLSSMSKDMSFLNFDDSEEKDWKYEYMNEIFSAKGNPYLGSDDPHSFYGRGTLRNSLHFNHGIGSSRYNLGAGRSFGLSACSTVFPSPVYSTPTNWDEKSSFAAAVQSSNQCSDGMRKNVNNNMLFVDNSNLSMHWGNAHSGKLEKCANVDSACGRNNDTINSHLICEENNVCHNDHTLMDENHLGLPHDDHSLENNSTSLGNSKNLIHSVCMNMTSPSASESIFACSKCKGVHRRNELEDETGSVLHADGEHMEKKHSRGSYCSAMTKKGAELGGKKCGIVHSSGISRKVSMNRQGVNDNTFEDSTQRGGSSAKGNEQTNPDGHISADATGESLTGKCRKNYNRGISNNKSSVTVVGIVQSSRPRESATDQRSVRNFSTNDPITSISSSEHVQLKNASIFSNDSTNSTSRSRSDGSNRNNRSNRSNPSNGSNRSNRTCRDDPINSNGRNQSSINPVVSEMNKNDNQNNGLVNAGYRNKLILAQHNSQPLSYEHIKSDNYTFKSEMVSNDKSKSNAFSNFASTNLANTNSNGCTNNVLLNSRFNEHGKDKNNVMKYFQSGLKDGSTNVSTTQYDNNSLIVNRNTFDSHPCASHLNSANALNLNPTFLNPSTCNNAVYHAINEKNESFFLLITNNPLEGTQRINLLISEKGKIDIGGSPLLTFNKQNLRSGHSLKNDQLGAIQGSMSSKPNDDMFHLSGEVDNFGGDNQSGMYRHPMDPGENVYRSMSNQNVYLDMNKLENGIYKNGTNLENLVDQVNNPNDRCSYHGNIKSLHGDDNTANVNLIGKNEYLFRNIEEDIHNEVNHVQEGEVKYGSLSGALHSGASIGVGMIIPPGLVPTNCPYNNAKICDNLVSSDHLNNLADSMNRFGNDVDFILDENEDLEIHSKASLKDDKIIELQNIINSLKFKNKQLEKELTEVKNMQLKKKQNLILNSLSNKNDDISSYSTYKDDTNNSDCGSADNANRYIQNILNDKEKYNYDTKISIQKFHLAYTNNSIGKLKIAAQRDISGSFMGPKGIHVKTIKSSLHISVYKSAKDVWFPGFADSHVFLLKGNIFGILRACQLLYHYVKSKMSSSKCCIYLVAPFECVQKLLADGCKRMAIIKEECGADVRLGNLYVQVHEGFTERLMEIRGNEVSVDCALEKLVIFMQSCFSVQSYDYELLKYPCRSVLNLQ</sequence>
<feature type="region of interest" description="Disordered" evidence="2">
    <location>
        <begin position="319"/>
        <end position="342"/>
    </location>
</feature>
<feature type="coiled-coil region" evidence="1">
    <location>
        <begin position="1736"/>
        <end position="1770"/>
    </location>
</feature>
<feature type="region of interest" description="Disordered" evidence="2">
    <location>
        <begin position="1"/>
        <end position="78"/>
    </location>
</feature>
<feature type="compositionally biased region" description="Polar residues" evidence="2">
    <location>
        <begin position="1217"/>
        <end position="1243"/>
    </location>
</feature>
<feature type="compositionally biased region" description="Basic and acidic residues" evidence="2">
    <location>
        <begin position="29"/>
        <end position="59"/>
    </location>
</feature>
<organism evidence="3 4">
    <name type="scientific">Plasmodium inui San Antonio 1</name>
    <dbReference type="NCBI Taxonomy" id="1237626"/>
    <lineage>
        <taxon>Eukaryota</taxon>
        <taxon>Sar</taxon>
        <taxon>Alveolata</taxon>
        <taxon>Apicomplexa</taxon>
        <taxon>Aconoidasida</taxon>
        <taxon>Haemosporida</taxon>
        <taxon>Plasmodiidae</taxon>
        <taxon>Plasmodium</taxon>
        <taxon>Plasmodium (Plasmodium)</taxon>
    </lineage>
</organism>
<evidence type="ECO:0000313" key="3">
    <source>
        <dbReference type="EMBL" id="EUD68684.1"/>
    </source>
</evidence>
<feature type="compositionally biased region" description="Basic and acidic residues" evidence="2">
    <location>
        <begin position="1206"/>
        <end position="1216"/>
    </location>
</feature>
<accession>W7AI49</accession>
<dbReference type="RefSeq" id="XP_008814914.1">
    <property type="nucleotide sequence ID" value="XM_008816692.1"/>
</dbReference>
<evidence type="ECO:0000256" key="2">
    <source>
        <dbReference type="SAM" id="MobiDB-lite"/>
    </source>
</evidence>
<feature type="compositionally biased region" description="Polar residues" evidence="2">
    <location>
        <begin position="1286"/>
        <end position="1298"/>
    </location>
</feature>
<dbReference type="EMBL" id="KI965462">
    <property type="protein sequence ID" value="EUD68684.1"/>
    <property type="molecule type" value="Genomic_DNA"/>
</dbReference>
<proteinExistence type="predicted"/>
<evidence type="ECO:0008006" key="5">
    <source>
        <dbReference type="Google" id="ProtNLM"/>
    </source>
</evidence>
<name>W7AI49_9APIC</name>
<dbReference type="Proteomes" id="UP000030640">
    <property type="component" value="Unassembled WGS sequence"/>
</dbReference>
<protein>
    <recommendedName>
        <fullName evidence="5">K Homology domain-containing protein</fullName>
    </recommendedName>
</protein>
<gene>
    <name evidence="3" type="ORF">C922_01084</name>
</gene>
<dbReference type="GeneID" id="20036358"/>
<reference evidence="3 4" key="1">
    <citation type="submission" date="2013-02" db="EMBL/GenBank/DDBJ databases">
        <title>The Genome Sequence of Plasmodium inui San Antonio 1.</title>
        <authorList>
            <consortium name="The Broad Institute Genome Sequencing Platform"/>
            <consortium name="The Broad Institute Genome Sequencing Center for Infectious Disease"/>
            <person name="Neafsey D."/>
            <person name="Cheeseman I."/>
            <person name="Volkman S."/>
            <person name="Adams J."/>
            <person name="Walker B."/>
            <person name="Young S.K."/>
            <person name="Zeng Q."/>
            <person name="Gargeya S."/>
            <person name="Fitzgerald M."/>
            <person name="Haas B."/>
            <person name="Abouelleil A."/>
            <person name="Alvarado L."/>
            <person name="Arachchi H.M."/>
            <person name="Berlin A.M."/>
            <person name="Chapman S.B."/>
            <person name="Dewar J."/>
            <person name="Goldberg J."/>
            <person name="Griggs A."/>
            <person name="Gujja S."/>
            <person name="Hansen M."/>
            <person name="Howarth C."/>
            <person name="Imamovic A."/>
            <person name="Larimer J."/>
            <person name="McCowan C."/>
            <person name="Murphy C."/>
            <person name="Neiman D."/>
            <person name="Pearson M."/>
            <person name="Priest M."/>
            <person name="Roberts A."/>
            <person name="Saif S."/>
            <person name="Shea T."/>
            <person name="Sisk P."/>
            <person name="Sykes S."/>
            <person name="Wortman J."/>
            <person name="Nusbaum C."/>
            <person name="Birren B."/>
        </authorList>
    </citation>
    <scope>NUCLEOTIDE SEQUENCE [LARGE SCALE GENOMIC DNA]</scope>
    <source>
        <strain evidence="3 4">San Antonio 1</strain>
    </source>
</reference>
<evidence type="ECO:0000256" key="1">
    <source>
        <dbReference type="SAM" id="Coils"/>
    </source>
</evidence>
<feature type="region of interest" description="Disordered" evidence="2">
    <location>
        <begin position="1132"/>
        <end position="1179"/>
    </location>
</feature>
<feature type="compositionally biased region" description="Low complexity" evidence="2">
    <location>
        <begin position="1244"/>
        <end position="1278"/>
    </location>
</feature>